<feature type="region of interest" description="Disordered" evidence="2">
    <location>
        <begin position="99"/>
        <end position="131"/>
    </location>
</feature>
<dbReference type="AlphaFoldDB" id="A0AA35CMH0"/>
<evidence type="ECO:0000256" key="2">
    <source>
        <dbReference type="SAM" id="MobiDB-lite"/>
    </source>
</evidence>
<dbReference type="EMBL" id="AP025628">
    <property type="protein sequence ID" value="BDG60010.1"/>
    <property type="molecule type" value="Genomic_DNA"/>
</dbReference>
<accession>A0AA35CMH0</accession>
<keyword evidence="1" id="KW-0175">Coiled coil</keyword>
<feature type="coiled-coil region" evidence="1">
    <location>
        <begin position="31"/>
        <end position="97"/>
    </location>
</feature>
<sequence>MPDLDFFDPIAYFEQRTRELEEAWTTKKARLELLQANLDRLERTLELLGELSEEHQRALQVEVAALVEARENTRRTIENLEVEMQQLQAKLTALRAAQALLGPGRNEPAPPAAADSAEPGARRTRNAGRGR</sequence>
<dbReference type="Proteomes" id="UP001163687">
    <property type="component" value="Chromosome"/>
</dbReference>
<dbReference type="SUPFAM" id="SSF46579">
    <property type="entry name" value="Prefoldin"/>
    <property type="match status" value="1"/>
</dbReference>
<protein>
    <submittedName>
        <fullName evidence="3">Uncharacterized protein</fullName>
    </submittedName>
</protein>
<reference evidence="3" key="1">
    <citation type="submission" date="2022-03" db="EMBL/GenBank/DDBJ databases">
        <title>Complete genome sequence of Caldinitratiruptor microaerophilus.</title>
        <authorList>
            <person name="Mukaiyama R."/>
            <person name="Nishiyama T."/>
            <person name="Ueda K."/>
        </authorList>
    </citation>
    <scope>NUCLEOTIDE SEQUENCE</scope>
    <source>
        <strain evidence="3">JCM 16183</strain>
    </source>
</reference>
<evidence type="ECO:0000256" key="1">
    <source>
        <dbReference type="SAM" id="Coils"/>
    </source>
</evidence>
<dbReference type="RefSeq" id="WP_264844080.1">
    <property type="nucleotide sequence ID" value="NZ_AP025628.1"/>
</dbReference>
<dbReference type="KEGG" id="cmic:caldi_11000"/>
<feature type="compositionally biased region" description="Basic residues" evidence="2">
    <location>
        <begin position="122"/>
        <end position="131"/>
    </location>
</feature>
<evidence type="ECO:0000313" key="4">
    <source>
        <dbReference type="Proteomes" id="UP001163687"/>
    </source>
</evidence>
<organism evidence="3 4">
    <name type="scientific">Caldinitratiruptor microaerophilus</name>
    <dbReference type="NCBI Taxonomy" id="671077"/>
    <lineage>
        <taxon>Bacteria</taxon>
        <taxon>Bacillati</taxon>
        <taxon>Bacillota</taxon>
        <taxon>Clostridia</taxon>
        <taxon>Eubacteriales</taxon>
        <taxon>Symbiobacteriaceae</taxon>
        <taxon>Caldinitratiruptor</taxon>
    </lineage>
</organism>
<gene>
    <name evidence="3" type="ORF">caldi_11000</name>
</gene>
<name>A0AA35CMH0_9FIRM</name>
<proteinExistence type="predicted"/>
<keyword evidence="4" id="KW-1185">Reference proteome</keyword>
<evidence type="ECO:0000313" key="3">
    <source>
        <dbReference type="EMBL" id="BDG60010.1"/>
    </source>
</evidence>